<feature type="transmembrane region" description="Helical" evidence="1">
    <location>
        <begin position="108"/>
        <end position="131"/>
    </location>
</feature>
<proteinExistence type="predicted"/>
<keyword evidence="1" id="KW-1133">Transmembrane helix</keyword>
<keyword evidence="1" id="KW-0812">Transmembrane</keyword>
<evidence type="ECO:0000256" key="1">
    <source>
        <dbReference type="SAM" id="Phobius"/>
    </source>
</evidence>
<organism evidence="2 3">
    <name type="scientific">Myotis myotis</name>
    <name type="common">Greater mouse-eared bat</name>
    <name type="synonym">Vespertilio myotis</name>
    <dbReference type="NCBI Taxonomy" id="51298"/>
    <lineage>
        <taxon>Eukaryota</taxon>
        <taxon>Metazoa</taxon>
        <taxon>Chordata</taxon>
        <taxon>Craniata</taxon>
        <taxon>Vertebrata</taxon>
        <taxon>Euteleostomi</taxon>
        <taxon>Mammalia</taxon>
        <taxon>Eutheria</taxon>
        <taxon>Laurasiatheria</taxon>
        <taxon>Chiroptera</taxon>
        <taxon>Yangochiroptera</taxon>
        <taxon>Vespertilionidae</taxon>
        <taxon>Myotis</taxon>
    </lineage>
</organism>
<keyword evidence="1" id="KW-0472">Membrane</keyword>
<feature type="transmembrane region" description="Helical" evidence="1">
    <location>
        <begin position="43"/>
        <end position="76"/>
    </location>
</feature>
<comment type="caution">
    <text evidence="2">The sequence shown here is derived from an EMBL/GenBank/DDBJ whole genome shotgun (WGS) entry which is preliminary data.</text>
</comment>
<sequence>MYLFYLSSLLTCYYSRLYCSVHICNFPLPFSYSKCFLSFLFHLVSHLFSFSYVGFICFLLYFPFLFSSFLFFLLYFKLFSSPYSPNPVFLFYFSSAPTYSFFSPPPFFVGFVFSYLFFFSFLLSFLLCFFFPNSLFSGGCFRWCCRDLVHIFVLCFAIVFCSV</sequence>
<dbReference type="AlphaFoldDB" id="A0A7J8AM90"/>
<gene>
    <name evidence="2" type="ORF">mMyoMyo1_007984</name>
</gene>
<accession>A0A7J8AM90</accession>
<name>A0A7J8AM90_MYOMY</name>
<protein>
    <submittedName>
        <fullName evidence="2">Uncharacterized protein</fullName>
    </submittedName>
</protein>
<dbReference type="Proteomes" id="UP000527355">
    <property type="component" value="Unassembled WGS sequence"/>
</dbReference>
<feature type="transmembrane region" description="Helical" evidence="1">
    <location>
        <begin position="83"/>
        <end position="102"/>
    </location>
</feature>
<evidence type="ECO:0000313" key="3">
    <source>
        <dbReference type="Proteomes" id="UP000527355"/>
    </source>
</evidence>
<evidence type="ECO:0000313" key="2">
    <source>
        <dbReference type="EMBL" id="KAF6387488.1"/>
    </source>
</evidence>
<dbReference type="EMBL" id="JABWUV010000001">
    <property type="protein sequence ID" value="KAF6387488.1"/>
    <property type="molecule type" value="Genomic_DNA"/>
</dbReference>
<reference evidence="2 3" key="1">
    <citation type="journal article" date="2020" name="Nature">
        <title>Six reference-quality genomes reveal evolution of bat adaptations.</title>
        <authorList>
            <person name="Jebb D."/>
            <person name="Huang Z."/>
            <person name="Pippel M."/>
            <person name="Hughes G.M."/>
            <person name="Lavrichenko K."/>
            <person name="Devanna P."/>
            <person name="Winkler S."/>
            <person name="Jermiin L.S."/>
            <person name="Skirmuntt E.C."/>
            <person name="Katzourakis A."/>
            <person name="Burkitt-Gray L."/>
            <person name="Ray D.A."/>
            <person name="Sullivan K.A.M."/>
            <person name="Roscito J.G."/>
            <person name="Kirilenko B.M."/>
            <person name="Davalos L.M."/>
            <person name="Corthals A.P."/>
            <person name="Power M.L."/>
            <person name="Jones G."/>
            <person name="Ransome R.D."/>
            <person name="Dechmann D.K.N."/>
            <person name="Locatelli A.G."/>
            <person name="Puechmaille S.J."/>
            <person name="Fedrigo O."/>
            <person name="Jarvis E.D."/>
            <person name="Hiller M."/>
            <person name="Vernes S.C."/>
            <person name="Myers E.W."/>
            <person name="Teeling E.C."/>
        </authorList>
    </citation>
    <scope>NUCLEOTIDE SEQUENCE [LARGE SCALE GENOMIC DNA]</scope>
    <source>
        <strain evidence="2">MMyoMyo1</strain>
        <tissue evidence="2">Flight muscle</tissue>
    </source>
</reference>
<keyword evidence="3" id="KW-1185">Reference proteome</keyword>